<comment type="caution">
    <text evidence="3">The sequence shown here is derived from an EMBL/GenBank/DDBJ whole genome shotgun (WGS) entry which is preliminary data.</text>
</comment>
<name>A0A6S7LNM7_PARCT</name>
<dbReference type="AlphaFoldDB" id="A0A6S7LNM7"/>
<evidence type="ECO:0000313" key="4">
    <source>
        <dbReference type="Proteomes" id="UP001152795"/>
    </source>
</evidence>
<dbReference type="GO" id="GO:0001764">
    <property type="term" value="P:neuron migration"/>
    <property type="evidence" value="ECO:0007669"/>
    <property type="project" value="TreeGrafter"/>
</dbReference>
<dbReference type="OrthoDB" id="5974745at2759"/>
<gene>
    <name evidence="3" type="ORF">PACLA_8A001123</name>
</gene>
<keyword evidence="4" id="KW-1185">Reference proteome</keyword>
<proteinExistence type="predicted"/>
<evidence type="ECO:0000256" key="2">
    <source>
        <dbReference type="SAM" id="MobiDB-lite"/>
    </source>
</evidence>
<feature type="compositionally biased region" description="Polar residues" evidence="2">
    <location>
        <begin position="212"/>
        <end position="252"/>
    </location>
</feature>
<organism evidence="3 4">
    <name type="scientific">Paramuricea clavata</name>
    <name type="common">Red gorgonian</name>
    <name type="synonym">Violescent sea-whip</name>
    <dbReference type="NCBI Taxonomy" id="317549"/>
    <lineage>
        <taxon>Eukaryota</taxon>
        <taxon>Metazoa</taxon>
        <taxon>Cnidaria</taxon>
        <taxon>Anthozoa</taxon>
        <taxon>Octocorallia</taxon>
        <taxon>Malacalcyonacea</taxon>
        <taxon>Plexauridae</taxon>
        <taxon>Paramuricea</taxon>
    </lineage>
</organism>
<dbReference type="EMBL" id="CACRXK020025214">
    <property type="protein sequence ID" value="CAB4039322.1"/>
    <property type="molecule type" value="Genomic_DNA"/>
</dbReference>
<dbReference type="GO" id="GO:0030010">
    <property type="term" value="P:establishment of cell polarity"/>
    <property type="evidence" value="ECO:0007669"/>
    <property type="project" value="TreeGrafter"/>
</dbReference>
<protein>
    <submittedName>
        <fullName evidence="3">Serologically defined colon cancer antigen 8 homolog</fullName>
    </submittedName>
</protein>
<sequence>VKISLTTENEGLRRRLAEAQSNWLETREENLRTEEKLKQLENELRLLTLSKTNLETAHEENREFFKKQEEQREEQFLETVQETEKKHAELRKELEEMLQAQMKMSSAMKDENKRLILKLEEKKENHRSEKTKWREQLSELASALEVTRKQHNEVTTEKENISHINDELAGKVKFLKRENKKSLKMIYNLLKKQKNLMQDRQTLCHELESLQRSQTAGTPLQRYSQEAGNISANEQGSGADTSCNVKQSNVEINNEDESL</sequence>
<dbReference type="GO" id="GO:0007098">
    <property type="term" value="P:centrosome cycle"/>
    <property type="evidence" value="ECO:0007669"/>
    <property type="project" value="InterPro"/>
</dbReference>
<dbReference type="GO" id="GO:0005813">
    <property type="term" value="C:centrosome"/>
    <property type="evidence" value="ECO:0007669"/>
    <property type="project" value="InterPro"/>
</dbReference>
<dbReference type="InterPro" id="IPR031887">
    <property type="entry name" value="SDCCAG8"/>
</dbReference>
<dbReference type="Pfam" id="PF15964">
    <property type="entry name" value="CCCAP"/>
    <property type="match status" value="1"/>
</dbReference>
<dbReference type="Proteomes" id="UP001152795">
    <property type="component" value="Unassembled WGS sequence"/>
</dbReference>
<feature type="region of interest" description="Disordered" evidence="2">
    <location>
        <begin position="212"/>
        <end position="259"/>
    </location>
</feature>
<reference evidence="3" key="1">
    <citation type="submission" date="2020-04" db="EMBL/GenBank/DDBJ databases">
        <authorList>
            <person name="Alioto T."/>
            <person name="Alioto T."/>
            <person name="Gomez Garrido J."/>
        </authorList>
    </citation>
    <scope>NUCLEOTIDE SEQUENCE</scope>
    <source>
        <strain evidence="3">A484AB</strain>
    </source>
</reference>
<keyword evidence="1" id="KW-0175">Coiled coil</keyword>
<feature type="coiled-coil region" evidence="1">
    <location>
        <begin position="2"/>
        <end position="143"/>
    </location>
</feature>
<dbReference type="PANTHER" id="PTHR34343">
    <property type="entry name" value="SEROLOGICALLY DEFINED COLON CANCER ANTIGEN 8"/>
    <property type="match status" value="1"/>
</dbReference>
<dbReference type="PANTHER" id="PTHR34343:SF1">
    <property type="entry name" value="SEROLOGICALLY DEFINED COLON CANCER ANTIGEN 8"/>
    <property type="match status" value="1"/>
</dbReference>
<evidence type="ECO:0000313" key="3">
    <source>
        <dbReference type="EMBL" id="CAB4039322.1"/>
    </source>
</evidence>
<accession>A0A6S7LNM7</accession>
<dbReference type="GO" id="GO:0035148">
    <property type="term" value="P:tube formation"/>
    <property type="evidence" value="ECO:0007669"/>
    <property type="project" value="TreeGrafter"/>
</dbReference>
<evidence type="ECO:0000256" key="1">
    <source>
        <dbReference type="SAM" id="Coils"/>
    </source>
</evidence>
<feature type="non-terminal residue" evidence="3">
    <location>
        <position position="259"/>
    </location>
</feature>
<dbReference type="GO" id="GO:0005814">
    <property type="term" value="C:centriole"/>
    <property type="evidence" value="ECO:0007669"/>
    <property type="project" value="TreeGrafter"/>
</dbReference>